<comment type="similarity">
    <text evidence="1 5">Belongs to the universal ribosomal protein uL13 family.</text>
</comment>
<dbReference type="PANTHER" id="PTHR11545">
    <property type="entry name" value="RIBOSOMAL PROTEIN L13"/>
    <property type="match status" value="1"/>
</dbReference>
<comment type="function">
    <text evidence="5">This protein is one of the early assembly proteins of the 50S ribosomal subunit, although it is not seen to bind rRNA by itself. It is important during the early stages of 50S assembly.</text>
</comment>
<dbReference type="PATRIC" id="fig|1618344.3.peg.1001"/>
<dbReference type="Proteomes" id="UP000033869">
    <property type="component" value="Unassembled WGS sequence"/>
</dbReference>
<dbReference type="InterPro" id="IPR005823">
    <property type="entry name" value="Ribosomal_uL13_bac-type"/>
</dbReference>
<dbReference type="GO" id="GO:0003729">
    <property type="term" value="F:mRNA binding"/>
    <property type="evidence" value="ECO:0007669"/>
    <property type="project" value="TreeGrafter"/>
</dbReference>
<evidence type="ECO:0000256" key="5">
    <source>
        <dbReference type="HAMAP-Rule" id="MF_01366"/>
    </source>
</evidence>
<comment type="caution">
    <text evidence="7">The sequence shown here is derived from an EMBL/GenBank/DDBJ whole genome shotgun (WGS) entry which is preliminary data.</text>
</comment>
<dbReference type="PIRSF" id="PIRSF002181">
    <property type="entry name" value="Ribosomal_L13"/>
    <property type="match status" value="1"/>
</dbReference>
<dbReference type="Pfam" id="PF00572">
    <property type="entry name" value="Ribosomal_L13"/>
    <property type="match status" value="1"/>
</dbReference>
<evidence type="ECO:0000256" key="2">
    <source>
        <dbReference type="ARBA" id="ARBA00022980"/>
    </source>
</evidence>
<reference evidence="7 8" key="1">
    <citation type="journal article" date="2015" name="Nature">
        <title>rRNA introns, odd ribosomes, and small enigmatic genomes across a large radiation of phyla.</title>
        <authorList>
            <person name="Brown C.T."/>
            <person name="Hug L.A."/>
            <person name="Thomas B.C."/>
            <person name="Sharon I."/>
            <person name="Castelle C.J."/>
            <person name="Singh A."/>
            <person name="Wilkins M.J."/>
            <person name="Williams K.H."/>
            <person name="Banfield J.F."/>
        </authorList>
    </citation>
    <scope>NUCLEOTIDE SEQUENCE [LARGE SCALE GENOMIC DNA]</scope>
</reference>
<dbReference type="GO" id="GO:0003735">
    <property type="term" value="F:structural constituent of ribosome"/>
    <property type="evidence" value="ECO:0007669"/>
    <property type="project" value="InterPro"/>
</dbReference>
<evidence type="ECO:0000313" key="8">
    <source>
        <dbReference type="Proteomes" id="UP000033869"/>
    </source>
</evidence>
<dbReference type="HAMAP" id="MF_01366">
    <property type="entry name" value="Ribosomal_uL13"/>
    <property type="match status" value="1"/>
</dbReference>
<evidence type="ECO:0000256" key="4">
    <source>
        <dbReference type="ARBA" id="ARBA00035201"/>
    </source>
</evidence>
<dbReference type="Gene3D" id="3.90.1180.10">
    <property type="entry name" value="Ribosomal protein L13"/>
    <property type="match status" value="1"/>
</dbReference>
<gene>
    <name evidence="5" type="primary">rplM</name>
    <name evidence="7" type="ORF">UU65_C0004G0073</name>
</gene>
<dbReference type="PANTHER" id="PTHR11545:SF2">
    <property type="entry name" value="LARGE RIBOSOMAL SUBUNIT PROTEIN UL13M"/>
    <property type="match status" value="1"/>
</dbReference>
<sequence>MGKTYVTKPAEVIRKWYIIDAEDKILGRVATEVANLLRGKNKPTFSPSVDTGDFVVIINADKIKTTGNKEEAKIYYRHSWYPGGLKETTLKQLREKDATAPIKMAVKGMLPKNKLADQMIKRLKVYAGTEHPHSQQLEEYEINSKVKIQKSQPKADPPRAEK</sequence>
<dbReference type="EMBL" id="LCBL01000004">
    <property type="protein sequence ID" value="KKS08862.1"/>
    <property type="molecule type" value="Genomic_DNA"/>
</dbReference>
<evidence type="ECO:0000313" key="7">
    <source>
        <dbReference type="EMBL" id="KKS08862.1"/>
    </source>
</evidence>
<evidence type="ECO:0000256" key="6">
    <source>
        <dbReference type="SAM" id="MobiDB-lite"/>
    </source>
</evidence>
<dbReference type="CDD" id="cd00392">
    <property type="entry name" value="Ribosomal_L13"/>
    <property type="match status" value="1"/>
</dbReference>
<dbReference type="InterPro" id="IPR005822">
    <property type="entry name" value="Ribosomal_uL13"/>
</dbReference>
<dbReference type="GO" id="GO:0006412">
    <property type="term" value="P:translation"/>
    <property type="evidence" value="ECO:0007669"/>
    <property type="project" value="UniProtKB-UniRule"/>
</dbReference>
<dbReference type="FunFam" id="3.90.1180.10:FF:000001">
    <property type="entry name" value="50S ribosomal protein L13"/>
    <property type="match status" value="1"/>
</dbReference>
<comment type="subunit">
    <text evidence="5">Part of the 50S ribosomal subunit.</text>
</comment>
<organism evidence="7 8">
    <name type="scientific">candidate division CPR2 bacterium GW2011_GWC1_41_48</name>
    <dbReference type="NCBI Taxonomy" id="1618344"/>
    <lineage>
        <taxon>Bacteria</taxon>
        <taxon>Bacteria division CPR2</taxon>
    </lineage>
</organism>
<dbReference type="AlphaFoldDB" id="A0A0G0W9Y4"/>
<keyword evidence="2 5" id="KW-0689">Ribosomal protein</keyword>
<dbReference type="GO" id="GO:0017148">
    <property type="term" value="P:negative regulation of translation"/>
    <property type="evidence" value="ECO:0007669"/>
    <property type="project" value="TreeGrafter"/>
</dbReference>
<accession>A0A0G0W9Y4</accession>
<dbReference type="NCBIfam" id="TIGR01066">
    <property type="entry name" value="rplM_bact"/>
    <property type="match status" value="1"/>
</dbReference>
<dbReference type="InterPro" id="IPR036899">
    <property type="entry name" value="Ribosomal_uL13_sf"/>
</dbReference>
<feature type="region of interest" description="Disordered" evidence="6">
    <location>
        <begin position="131"/>
        <end position="162"/>
    </location>
</feature>
<evidence type="ECO:0000256" key="1">
    <source>
        <dbReference type="ARBA" id="ARBA00006227"/>
    </source>
</evidence>
<dbReference type="GO" id="GO:0022625">
    <property type="term" value="C:cytosolic large ribosomal subunit"/>
    <property type="evidence" value="ECO:0007669"/>
    <property type="project" value="TreeGrafter"/>
</dbReference>
<protein>
    <recommendedName>
        <fullName evidence="4 5">Large ribosomal subunit protein uL13</fullName>
    </recommendedName>
</protein>
<name>A0A0G0W9Y4_UNCC2</name>
<evidence type="ECO:0000256" key="3">
    <source>
        <dbReference type="ARBA" id="ARBA00023274"/>
    </source>
</evidence>
<proteinExistence type="inferred from homology"/>
<dbReference type="SUPFAM" id="SSF52161">
    <property type="entry name" value="Ribosomal protein L13"/>
    <property type="match status" value="1"/>
</dbReference>
<keyword evidence="3 5" id="KW-0687">Ribonucleoprotein</keyword>